<evidence type="ECO:0000256" key="4">
    <source>
        <dbReference type="ARBA" id="ARBA00022898"/>
    </source>
</evidence>
<evidence type="ECO:0000256" key="1">
    <source>
        <dbReference type="ARBA" id="ARBA00001933"/>
    </source>
</evidence>
<dbReference type="InterPro" id="IPR015424">
    <property type="entry name" value="PyrdxlP-dep_Trfase"/>
</dbReference>
<keyword evidence="3" id="KW-0808">Transferase</keyword>
<dbReference type="EMBL" id="JAVXUP010003278">
    <property type="protein sequence ID" value="KAK2999461.1"/>
    <property type="molecule type" value="Genomic_DNA"/>
</dbReference>
<feature type="domain" description="Aminotransferase class I/classII large" evidence="5">
    <location>
        <begin position="20"/>
        <end position="115"/>
    </location>
</feature>
<dbReference type="AlphaFoldDB" id="A0AA89AEP1"/>
<dbReference type="GO" id="GO:0009102">
    <property type="term" value="P:biotin biosynthetic process"/>
    <property type="evidence" value="ECO:0007669"/>
    <property type="project" value="TreeGrafter"/>
</dbReference>
<dbReference type="Proteomes" id="UP001188597">
    <property type="component" value="Unassembled WGS sequence"/>
</dbReference>
<dbReference type="InterPro" id="IPR050087">
    <property type="entry name" value="AON_synthase_class-II"/>
</dbReference>
<dbReference type="PANTHER" id="PTHR13693">
    <property type="entry name" value="CLASS II AMINOTRANSFERASE/8-AMINO-7-OXONONANOATE SYNTHASE"/>
    <property type="match status" value="1"/>
</dbReference>
<dbReference type="SUPFAM" id="SSF53383">
    <property type="entry name" value="PLP-dependent transferases"/>
    <property type="match status" value="1"/>
</dbReference>
<dbReference type="GO" id="GO:0030170">
    <property type="term" value="F:pyridoxal phosphate binding"/>
    <property type="evidence" value="ECO:0007669"/>
    <property type="project" value="InterPro"/>
</dbReference>
<organism evidence="6 7">
    <name type="scientific">Escallonia herrerae</name>
    <dbReference type="NCBI Taxonomy" id="1293975"/>
    <lineage>
        <taxon>Eukaryota</taxon>
        <taxon>Viridiplantae</taxon>
        <taxon>Streptophyta</taxon>
        <taxon>Embryophyta</taxon>
        <taxon>Tracheophyta</taxon>
        <taxon>Spermatophyta</taxon>
        <taxon>Magnoliopsida</taxon>
        <taxon>eudicotyledons</taxon>
        <taxon>Gunneridae</taxon>
        <taxon>Pentapetalae</taxon>
        <taxon>asterids</taxon>
        <taxon>campanulids</taxon>
        <taxon>Escalloniales</taxon>
        <taxon>Escalloniaceae</taxon>
        <taxon>Escallonia</taxon>
    </lineage>
</organism>
<evidence type="ECO:0000256" key="2">
    <source>
        <dbReference type="ARBA" id="ARBA00010008"/>
    </source>
</evidence>
<dbReference type="PANTHER" id="PTHR13693:SF77">
    <property type="entry name" value="8-AMINO-7-OXONONANOATE SYNTHASE"/>
    <property type="match status" value="1"/>
</dbReference>
<dbReference type="InterPro" id="IPR004839">
    <property type="entry name" value="Aminotransferase_I/II_large"/>
</dbReference>
<sequence length="131" mass="14225">MTAVGNTGSLSAAGEKPLKDESVAIFSDALNHASIIDGIRLAERQQRVQVLVYRHCGMPHLNALLSSTPAKKKIVVTDSMDGDFAPMVELVRPRRKHGFLLVIDDFHGVQFPKDADILVAQTGASGTRYKV</sequence>
<comment type="cofactor">
    <cofactor evidence="1">
        <name>pyridoxal 5'-phosphate</name>
        <dbReference type="ChEBI" id="CHEBI:597326"/>
    </cofactor>
</comment>
<dbReference type="GO" id="GO:0016740">
    <property type="term" value="F:transferase activity"/>
    <property type="evidence" value="ECO:0007669"/>
    <property type="project" value="UniProtKB-KW"/>
</dbReference>
<protein>
    <recommendedName>
        <fullName evidence="5">Aminotransferase class I/classII large domain-containing protein</fullName>
    </recommendedName>
</protein>
<evidence type="ECO:0000256" key="3">
    <source>
        <dbReference type="ARBA" id="ARBA00022679"/>
    </source>
</evidence>
<comment type="similarity">
    <text evidence="2">Belongs to the class-II pyridoxal-phosphate-dependent aminotransferase family. BioF subfamily.</text>
</comment>
<dbReference type="Gene3D" id="3.40.640.10">
    <property type="entry name" value="Type I PLP-dependent aspartate aminotransferase-like (Major domain)"/>
    <property type="match status" value="1"/>
</dbReference>
<evidence type="ECO:0000313" key="7">
    <source>
        <dbReference type="Proteomes" id="UP001188597"/>
    </source>
</evidence>
<reference evidence="6" key="1">
    <citation type="submission" date="2022-12" db="EMBL/GenBank/DDBJ databases">
        <title>Draft genome assemblies for two species of Escallonia (Escalloniales).</title>
        <authorList>
            <person name="Chanderbali A."/>
            <person name="Dervinis C."/>
            <person name="Anghel I."/>
            <person name="Soltis D."/>
            <person name="Soltis P."/>
            <person name="Zapata F."/>
        </authorList>
    </citation>
    <scope>NUCLEOTIDE SEQUENCE</scope>
    <source>
        <strain evidence="6">UCBG64.0493</strain>
        <tissue evidence="6">Leaf</tissue>
    </source>
</reference>
<dbReference type="InterPro" id="IPR015421">
    <property type="entry name" value="PyrdxlP-dep_Trfase_major"/>
</dbReference>
<keyword evidence="7" id="KW-1185">Reference proteome</keyword>
<accession>A0AA89AEP1</accession>
<comment type="caution">
    <text evidence="6">The sequence shown here is derived from an EMBL/GenBank/DDBJ whole genome shotgun (WGS) entry which is preliminary data.</text>
</comment>
<proteinExistence type="inferred from homology"/>
<evidence type="ECO:0000259" key="5">
    <source>
        <dbReference type="Pfam" id="PF00155"/>
    </source>
</evidence>
<gene>
    <name evidence="6" type="ORF">RJ639_023086</name>
</gene>
<evidence type="ECO:0000313" key="6">
    <source>
        <dbReference type="EMBL" id="KAK2999461.1"/>
    </source>
</evidence>
<dbReference type="Pfam" id="PF00155">
    <property type="entry name" value="Aminotran_1_2"/>
    <property type="match status" value="1"/>
</dbReference>
<keyword evidence="4" id="KW-0663">Pyridoxal phosphate</keyword>
<name>A0AA89AEP1_9ASTE</name>